<dbReference type="CDD" id="cd18316">
    <property type="entry name" value="BTB_POZ_KCTD-like"/>
    <property type="match status" value="1"/>
</dbReference>
<dbReference type="InterPro" id="IPR045068">
    <property type="entry name" value="BACURD1-3"/>
</dbReference>
<evidence type="ECO:0000313" key="2">
    <source>
        <dbReference type="EMBL" id="KAB8276387.1"/>
    </source>
</evidence>
<dbReference type="GO" id="GO:0051260">
    <property type="term" value="P:protein homooligomerization"/>
    <property type="evidence" value="ECO:0007669"/>
    <property type="project" value="InterPro"/>
</dbReference>
<dbReference type="SMART" id="SM00225">
    <property type="entry name" value="BTB"/>
    <property type="match status" value="1"/>
</dbReference>
<feature type="domain" description="BTB" evidence="1">
    <location>
        <begin position="10"/>
        <end position="77"/>
    </location>
</feature>
<dbReference type="InterPro" id="IPR003131">
    <property type="entry name" value="T1-type_BTB"/>
</dbReference>
<gene>
    <name evidence="2" type="ORF">BDV30DRAFT_235838</name>
</gene>
<dbReference type="PANTHER" id="PTHR11145:SF8">
    <property type="entry name" value="RE57120P"/>
    <property type="match status" value="1"/>
</dbReference>
<protein>
    <recommendedName>
        <fullName evidence="1">BTB domain-containing protein</fullName>
    </recommendedName>
</protein>
<dbReference type="InterPro" id="IPR000210">
    <property type="entry name" value="BTB/POZ_dom"/>
</dbReference>
<dbReference type="SUPFAM" id="SSF54695">
    <property type="entry name" value="POZ domain"/>
    <property type="match status" value="1"/>
</dbReference>
<reference evidence="2 3" key="1">
    <citation type="submission" date="2019-04" db="EMBL/GenBank/DDBJ databases">
        <title>Fungal friends and foes A comparative genomics study of 23 Aspergillus species from section Flavi.</title>
        <authorList>
            <consortium name="DOE Joint Genome Institute"/>
            <person name="Kjaerbolling I."/>
            <person name="Vesth T.C."/>
            <person name="Frisvad J.C."/>
            <person name="Nybo J.L."/>
            <person name="Theobald S."/>
            <person name="Kildgaard S."/>
            <person name="Petersen T.I."/>
            <person name="Kuo A."/>
            <person name="Sato A."/>
            <person name="Lyhne E.K."/>
            <person name="Kogle M.E."/>
            <person name="Wiebenga A."/>
            <person name="Kun R.S."/>
            <person name="Lubbers R.J."/>
            <person name="Makela M.R."/>
            <person name="Barry K."/>
            <person name="Chovatia M."/>
            <person name="Clum A."/>
            <person name="Daum C."/>
            <person name="Haridas S."/>
            <person name="He G."/>
            <person name="LaButti K."/>
            <person name="Lipzen A."/>
            <person name="Mondo S."/>
            <person name="Pangilinan J."/>
            <person name="Riley R."/>
            <person name="Salamov A."/>
            <person name="Simmons B.A."/>
            <person name="Magnuson J.K."/>
            <person name="Henrissat B."/>
            <person name="Mortensen U.H."/>
            <person name="Larsen T.O."/>
            <person name="De vries R.P."/>
            <person name="Grigoriev I.V."/>
            <person name="Machida M."/>
            <person name="Baker S.E."/>
            <person name="Andersen M.R."/>
        </authorList>
    </citation>
    <scope>NUCLEOTIDE SEQUENCE [LARGE SCALE GENOMIC DNA]</scope>
    <source>
        <strain evidence="2 3">CBS 117635</strain>
    </source>
</reference>
<sequence length="248" mass="28798">MEPTNDTNNDQVFLQISDRQFITSKSTLSQKSTFFETLFSTRWNNQRPDGSYFIDADPNLFEHILRYCRRGIFPLFYDRACGHNYSVYLQLLQEARYFGIGGLREWLEEEKYLQAVKIEYSVRVMKVPEYQMWEIRLANTELEYFPHWGTREVFVCPRGLGPHRGNPGLCGKKCEKAQGKEGAIYVDEPALVGMIIVENKVVFDMKQCFRCLSEGGYGFCLGFRCVVEIDMVKTLSAFQYGLRVECGI</sequence>
<keyword evidence="3" id="KW-1185">Reference proteome</keyword>
<dbReference type="Proteomes" id="UP000326289">
    <property type="component" value="Unassembled WGS sequence"/>
</dbReference>
<dbReference type="InterPro" id="IPR011333">
    <property type="entry name" value="SKP1/BTB/POZ_sf"/>
</dbReference>
<dbReference type="AlphaFoldDB" id="A0A5N6JEK7"/>
<accession>A0A5N6JEK7</accession>
<evidence type="ECO:0000313" key="3">
    <source>
        <dbReference type="Proteomes" id="UP000326289"/>
    </source>
</evidence>
<dbReference type="Gene3D" id="3.30.710.10">
    <property type="entry name" value="Potassium Channel Kv1.1, Chain A"/>
    <property type="match status" value="1"/>
</dbReference>
<dbReference type="EMBL" id="ML732777">
    <property type="protein sequence ID" value="KAB8276387.1"/>
    <property type="molecule type" value="Genomic_DNA"/>
</dbReference>
<dbReference type="PROSITE" id="PS50097">
    <property type="entry name" value="BTB"/>
    <property type="match status" value="1"/>
</dbReference>
<proteinExistence type="predicted"/>
<dbReference type="PANTHER" id="PTHR11145">
    <property type="entry name" value="BTB/POZ DOMAIN-CONTAINING ADAPTER FOR CUL3-MEDIATED RHOA DEGRADATION PROTEIN FAMILY MEMBER"/>
    <property type="match status" value="1"/>
</dbReference>
<name>A0A5N6JEK7_9EURO</name>
<dbReference type="Pfam" id="PF02214">
    <property type="entry name" value="BTB_2"/>
    <property type="match status" value="1"/>
</dbReference>
<organism evidence="2 3">
    <name type="scientific">Aspergillus minisclerotigenes</name>
    <dbReference type="NCBI Taxonomy" id="656917"/>
    <lineage>
        <taxon>Eukaryota</taxon>
        <taxon>Fungi</taxon>
        <taxon>Dikarya</taxon>
        <taxon>Ascomycota</taxon>
        <taxon>Pezizomycotina</taxon>
        <taxon>Eurotiomycetes</taxon>
        <taxon>Eurotiomycetidae</taxon>
        <taxon>Eurotiales</taxon>
        <taxon>Aspergillaceae</taxon>
        <taxon>Aspergillus</taxon>
        <taxon>Aspergillus subgen. Circumdati</taxon>
    </lineage>
</organism>
<evidence type="ECO:0000259" key="1">
    <source>
        <dbReference type="PROSITE" id="PS50097"/>
    </source>
</evidence>